<dbReference type="Gene3D" id="2.130.10.10">
    <property type="entry name" value="YVTN repeat-like/Quinoprotein amine dehydrogenase"/>
    <property type="match status" value="1"/>
</dbReference>
<dbReference type="AlphaFoldDB" id="A0A7J7IKE2"/>
<dbReference type="OrthoDB" id="436637at2759"/>
<name>A0A7J7IKE2_9RHOD</name>
<dbReference type="PANTHER" id="PTHR10644">
    <property type="entry name" value="DNA REPAIR/RNA PROCESSING CPSF FAMILY"/>
    <property type="match status" value="1"/>
</dbReference>
<keyword evidence="3" id="KW-1185">Reference proteome</keyword>
<evidence type="ECO:0000313" key="3">
    <source>
        <dbReference type="Proteomes" id="UP000530660"/>
    </source>
</evidence>
<dbReference type="InterPro" id="IPR015943">
    <property type="entry name" value="WD40/YVTN_repeat-like_dom_sf"/>
</dbReference>
<sequence length="427" mass="47180">MPTSPWFLLDGVTVNGELAWPVGWVTTLTSMPVPRQVSETKKVVLQEHLLVVGLAPAPASSATSSAHTFNEEMKPSSNALLITFSVQRQGEGDASWKLAPVDRLSFPEQISAVSPFLSHLAVAWGGHLALYARTSRGWQPLTQTSRPLPHPIVALATNEDTRRLFVADLREGVYLFKYYPQDNRLAVVAEDTQRRWIHRLQVLDADTVVAADKFGTIFVLRLPLESSAAIEDDPSRGHLADRYFGHPQLSRPFVARFTTECVFHAGSVATSLHVFGAKNENTDSRGQKQPLDHGPEGILYSTVNGAFGALVPFRSYSEWEMLKRLESEMDMYWAKQGTCAHPSRGLHQWNLLHSSVVRFYGGIEPKRHVVSGQLCGLFALLDAETQESIAGRVLGLQEPIAASEARRAVALLLVALGRLHARAMLCY</sequence>
<protein>
    <submittedName>
        <fullName evidence="2">Splicing factor 3B subunit 3</fullName>
    </submittedName>
</protein>
<evidence type="ECO:0000259" key="1">
    <source>
        <dbReference type="Pfam" id="PF03178"/>
    </source>
</evidence>
<evidence type="ECO:0000313" key="2">
    <source>
        <dbReference type="EMBL" id="KAF6003585.1"/>
    </source>
</evidence>
<reference evidence="2 3" key="1">
    <citation type="journal article" date="2020" name="J. Phycol.">
        <title>Comparative genome analysis reveals Cyanidiococcus gen. nov., a new extremophilic red algal genus sister to Cyanidioschyzon (Cyanidioschyzonaceae, Rhodophyta).</title>
        <authorList>
            <person name="Liu S.-L."/>
            <person name="Chiang Y.-R."/>
            <person name="Yoon H.S."/>
            <person name="Fu H.-Y."/>
        </authorList>
    </citation>
    <scope>NUCLEOTIDE SEQUENCE [LARGE SCALE GENOMIC DNA]</scope>
    <source>
        <strain evidence="2 3">THAL066</strain>
    </source>
</reference>
<dbReference type="InterPro" id="IPR004871">
    <property type="entry name" value="RSE1/DDB1/CPSF1_C"/>
</dbReference>
<dbReference type="InterPro" id="IPR050358">
    <property type="entry name" value="RSE1/DDB1/CFT1"/>
</dbReference>
<feature type="domain" description="RSE1/DDB1/CPSF1 C-terminal" evidence="1">
    <location>
        <begin position="68"/>
        <end position="334"/>
    </location>
</feature>
<proteinExistence type="predicted"/>
<accession>A0A7J7IKE2</accession>
<dbReference type="GO" id="GO:0005634">
    <property type="term" value="C:nucleus"/>
    <property type="evidence" value="ECO:0007669"/>
    <property type="project" value="InterPro"/>
</dbReference>
<dbReference type="Proteomes" id="UP000530660">
    <property type="component" value="Unassembled WGS sequence"/>
</dbReference>
<dbReference type="GO" id="GO:0003676">
    <property type="term" value="F:nucleic acid binding"/>
    <property type="evidence" value="ECO:0007669"/>
    <property type="project" value="InterPro"/>
</dbReference>
<organism evidence="2 3">
    <name type="scientific">Cyanidiococcus yangmingshanensis</name>
    <dbReference type="NCBI Taxonomy" id="2690220"/>
    <lineage>
        <taxon>Eukaryota</taxon>
        <taxon>Rhodophyta</taxon>
        <taxon>Bangiophyceae</taxon>
        <taxon>Cyanidiales</taxon>
        <taxon>Cyanidiaceae</taxon>
        <taxon>Cyanidiococcus</taxon>
    </lineage>
</organism>
<dbReference type="EMBL" id="VWRR01000006">
    <property type="protein sequence ID" value="KAF6003585.1"/>
    <property type="molecule type" value="Genomic_DNA"/>
</dbReference>
<dbReference type="Pfam" id="PF03178">
    <property type="entry name" value="CPSF_A"/>
    <property type="match status" value="1"/>
</dbReference>
<gene>
    <name evidence="2" type="primary">SF3B3_1</name>
    <name evidence="2" type="ORF">F1559_003019</name>
</gene>
<dbReference type="SUPFAM" id="SSF75011">
    <property type="entry name" value="3-carboxy-cis,cis-mucoante lactonizing enzyme"/>
    <property type="match status" value="1"/>
</dbReference>
<comment type="caution">
    <text evidence="2">The sequence shown here is derived from an EMBL/GenBank/DDBJ whole genome shotgun (WGS) entry which is preliminary data.</text>
</comment>